<dbReference type="Proteomes" id="UP001500393">
    <property type="component" value="Unassembled WGS sequence"/>
</dbReference>
<protein>
    <recommendedName>
        <fullName evidence="3">Bleomycin resistance protein</fullName>
    </recommendedName>
</protein>
<sequence length="65" mass="7401">MDVQSLAELLHETAQRHDTFEKAAPEHDWWDWYAPYLQARQNGSTPDEAAAAAGRYMAEIKNVVV</sequence>
<accession>A0ABP4PG51</accession>
<comment type="caution">
    <text evidence="1">The sequence shown here is derived from an EMBL/GenBank/DDBJ whole genome shotgun (WGS) entry which is preliminary data.</text>
</comment>
<reference evidence="2" key="1">
    <citation type="journal article" date="2019" name="Int. J. Syst. Evol. Microbiol.">
        <title>The Global Catalogue of Microorganisms (GCM) 10K type strain sequencing project: providing services to taxonomists for standard genome sequencing and annotation.</title>
        <authorList>
            <consortium name="The Broad Institute Genomics Platform"/>
            <consortium name="The Broad Institute Genome Sequencing Center for Infectious Disease"/>
            <person name="Wu L."/>
            <person name="Ma J."/>
        </authorList>
    </citation>
    <scope>NUCLEOTIDE SEQUENCE [LARGE SCALE GENOMIC DNA]</scope>
    <source>
        <strain evidence="2">JCM 14969</strain>
    </source>
</reference>
<proteinExistence type="predicted"/>
<dbReference type="EMBL" id="BAAAOS010000020">
    <property type="protein sequence ID" value="GAA1578509.1"/>
    <property type="molecule type" value="Genomic_DNA"/>
</dbReference>
<evidence type="ECO:0000313" key="1">
    <source>
        <dbReference type="EMBL" id="GAA1578509.1"/>
    </source>
</evidence>
<dbReference type="RefSeq" id="WP_344215061.1">
    <property type="nucleotide sequence ID" value="NZ_BAAAOS010000020.1"/>
</dbReference>
<evidence type="ECO:0000313" key="2">
    <source>
        <dbReference type="Proteomes" id="UP001500393"/>
    </source>
</evidence>
<organism evidence="1 2">
    <name type="scientific">Kribbella sancticallisti</name>
    <dbReference type="NCBI Taxonomy" id="460087"/>
    <lineage>
        <taxon>Bacteria</taxon>
        <taxon>Bacillati</taxon>
        <taxon>Actinomycetota</taxon>
        <taxon>Actinomycetes</taxon>
        <taxon>Propionibacteriales</taxon>
        <taxon>Kribbellaceae</taxon>
        <taxon>Kribbella</taxon>
    </lineage>
</organism>
<name>A0ABP4PG51_9ACTN</name>
<keyword evidence="2" id="KW-1185">Reference proteome</keyword>
<gene>
    <name evidence="1" type="ORF">GCM10009789_35020</name>
</gene>
<evidence type="ECO:0008006" key="3">
    <source>
        <dbReference type="Google" id="ProtNLM"/>
    </source>
</evidence>